<feature type="domain" description="S-adenosylmethionine-dependent methyltransferase" evidence="4">
    <location>
        <begin position="78"/>
        <end position="242"/>
    </location>
</feature>
<evidence type="ECO:0000259" key="4">
    <source>
        <dbReference type="Pfam" id="PF10672"/>
    </source>
</evidence>
<keyword evidence="2" id="KW-0808">Transferase</keyword>
<keyword evidence="1" id="KW-0489">Methyltransferase</keyword>
<dbReference type="CDD" id="cd02440">
    <property type="entry name" value="AdoMet_MTases"/>
    <property type="match status" value="1"/>
</dbReference>
<dbReference type="PANTHER" id="PTHR43042">
    <property type="entry name" value="SAM-DEPENDENT METHYLTRANSFERASE"/>
    <property type="match status" value="1"/>
</dbReference>
<accession>A0A1F7GD61</accession>
<dbReference type="InterPro" id="IPR029063">
    <property type="entry name" value="SAM-dependent_MTases_sf"/>
</dbReference>
<dbReference type="GO" id="GO:0008168">
    <property type="term" value="F:methyltransferase activity"/>
    <property type="evidence" value="ECO:0007669"/>
    <property type="project" value="UniProtKB-KW"/>
</dbReference>
<evidence type="ECO:0000313" key="6">
    <source>
        <dbReference type="Proteomes" id="UP000178372"/>
    </source>
</evidence>
<dbReference type="Proteomes" id="UP000178372">
    <property type="component" value="Unassembled WGS sequence"/>
</dbReference>
<dbReference type="AlphaFoldDB" id="A0A1F7GD61"/>
<dbReference type="SUPFAM" id="SSF53335">
    <property type="entry name" value="S-adenosyl-L-methionine-dependent methyltransferases"/>
    <property type="match status" value="1"/>
</dbReference>
<sequence>MQILTTPKWRDYELIDSGSGRRLERYGKYILSRPDPQAIWKPRKNESEWKTCHAWFKQEGDGKGHWVFNTKIPDRFIVTYKNIKFYAKLTPFKHTGIFPEQAINWDFMQQKIKDAGYSVNILNLFAYTGGATLTCAQAGAKVTHLDASKSAITWARDNQQLSGLDKKPIRWIPDDAIKFTSREIKRNVKYDGIIMDPPVYGHGPSGEKWDFYKDFPRLLNNCYQLLAEKPLFLIINAYALSASALMLKNLLSDLSLKGNIEAGELILQEVSGKRLLSTGIFARWSA</sequence>
<dbReference type="PANTHER" id="PTHR43042:SF2">
    <property type="entry name" value="SAM-DEPENDENT METHYLTRANSFERASE"/>
    <property type="match status" value="1"/>
</dbReference>
<evidence type="ECO:0000313" key="5">
    <source>
        <dbReference type="EMBL" id="OGK16816.1"/>
    </source>
</evidence>
<reference evidence="5 6" key="1">
    <citation type="journal article" date="2016" name="Nat. Commun.">
        <title>Thousands of microbial genomes shed light on interconnected biogeochemical processes in an aquifer system.</title>
        <authorList>
            <person name="Anantharaman K."/>
            <person name="Brown C.T."/>
            <person name="Hug L.A."/>
            <person name="Sharon I."/>
            <person name="Castelle C.J."/>
            <person name="Probst A.J."/>
            <person name="Thomas B.C."/>
            <person name="Singh A."/>
            <person name="Wilkins M.J."/>
            <person name="Karaoz U."/>
            <person name="Brodie E.L."/>
            <person name="Williams K.H."/>
            <person name="Hubbard S.S."/>
            <person name="Banfield J.F."/>
        </authorList>
    </citation>
    <scope>NUCLEOTIDE SEQUENCE [LARGE SCALE GENOMIC DNA]</scope>
</reference>
<dbReference type="Gene3D" id="2.60.40.1180">
    <property type="entry name" value="Golgi alpha-mannosidase II"/>
    <property type="match status" value="1"/>
</dbReference>
<dbReference type="Gene3D" id="3.40.50.150">
    <property type="entry name" value="Vaccinia Virus protein VP39"/>
    <property type="match status" value="1"/>
</dbReference>
<dbReference type="InterPro" id="IPR013780">
    <property type="entry name" value="Glyco_hydro_b"/>
</dbReference>
<dbReference type="EMBL" id="MFZF01000010">
    <property type="protein sequence ID" value="OGK16816.1"/>
    <property type="molecule type" value="Genomic_DNA"/>
</dbReference>
<evidence type="ECO:0000256" key="2">
    <source>
        <dbReference type="ARBA" id="ARBA00022679"/>
    </source>
</evidence>
<dbReference type="GO" id="GO:0032259">
    <property type="term" value="P:methylation"/>
    <property type="evidence" value="ECO:0007669"/>
    <property type="project" value="UniProtKB-KW"/>
</dbReference>
<organism evidence="5 6">
    <name type="scientific">Candidatus Roizmanbacteria bacterium RIFCSPHIGHO2_01_FULL_39_12b</name>
    <dbReference type="NCBI Taxonomy" id="1802030"/>
    <lineage>
        <taxon>Bacteria</taxon>
        <taxon>Candidatus Roizmaniibacteriota</taxon>
    </lineage>
</organism>
<proteinExistence type="predicted"/>
<comment type="caution">
    <text evidence="5">The sequence shown here is derived from an EMBL/GenBank/DDBJ whole genome shotgun (WGS) entry which is preliminary data.</text>
</comment>
<dbReference type="Pfam" id="PF10672">
    <property type="entry name" value="Methyltrans_SAM"/>
    <property type="match status" value="1"/>
</dbReference>
<gene>
    <name evidence="5" type="ORF">A2690_03500</name>
</gene>
<evidence type="ECO:0000256" key="3">
    <source>
        <dbReference type="ARBA" id="ARBA00022691"/>
    </source>
</evidence>
<dbReference type="InterPro" id="IPR019614">
    <property type="entry name" value="SAM-dep_methyl-trfase"/>
</dbReference>
<keyword evidence="3" id="KW-0949">S-adenosyl-L-methionine</keyword>
<evidence type="ECO:0000256" key="1">
    <source>
        <dbReference type="ARBA" id="ARBA00022603"/>
    </source>
</evidence>
<protein>
    <recommendedName>
        <fullName evidence="4">S-adenosylmethionine-dependent methyltransferase domain-containing protein</fullName>
    </recommendedName>
</protein>
<name>A0A1F7GD61_9BACT</name>